<proteinExistence type="predicted"/>
<keyword evidence="5" id="KW-1185">Reference proteome</keyword>
<evidence type="ECO:0000313" key="5">
    <source>
        <dbReference type="Proteomes" id="UP001336835"/>
    </source>
</evidence>
<evidence type="ECO:0000313" key="4">
    <source>
        <dbReference type="EMBL" id="MEE1943941.1"/>
    </source>
</evidence>
<dbReference type="PROSITE" id="PS50926">
    <property type="entry name" value="TRAM"/>
    <property type="match status" value="1"/>
</dbReference>
<feature type="transmembrane region" description="Helical" evidence="2">
    <location>
        <begin position="267"/>
        <end position="286"/>
    </location>
</feature>
<evidence type="ECO:0000259" key="3">
    <source>
        <dbReference type="PROSITE" id="PS50926"/>
    </source>
</evidence>
<dbReference type="InterPro" id="IPR052173">
    <property type="entry name" value="Beta-lactam_resp_regulator"/>
</dbReference>
<evidence type="ECO:0000256" key="1">
    <source>
        <dbReference type="ARBA" id="ARBA00022679"/>
    </source>
</evidence>
<dbReference type="InterPro" id="IPR002792">
    <property type="entry name" value="TRAM_dom"/>
</dbReference>
<dbReference type="InterPro" id="IPR008756">
    <property type="entry name" value="Peptidase_M56"/>
</dbReference>
<feature type="transmembrane region" description="Helical" evidence="2">
    <location>
        <begin position="6"/>
        <end position="26"/>
    </location>
</feature>
<dbReference type="PANTHER" id="PTHR34978:SF3">
    <property type="entry name" value="SLR0241 PROTEIN"/>
    <property type="match status" value="1"/>
</dbReference>
<accession>A0ABU7I3K7</accession>
<evidence type="ECO:0000256" key="2">
    <source>
        <dbReference type="SAM" id="Phobius"/>
    </source>
</evidence>
<sequence length="499" mass="56908">MPHFFVILLKINLVLILFGATYYLVLRRLTFYTLNRIFLVFGILFSTVYPFINLTDFFHSQKEISQKVAFVPELNQKAAELVPSQFIALNWQLLTVLFYAGVVLMALRLLVQFISLYRMHRRSAPGQVANYPVRVLEEPVSPFSFWQTVYINPSMHKEKELATILEHEKVHVKQWHSLDIILAELSVVFYWFNPGVWLMKKAVKENLEFITDEKILKKGVDRKTYQYSLLDVGNLTPSVAIVNNFNLSDLKKRIKMMNAKRSSRLTLSRYLFALPILLLTTLAFTVSKKDIDKHLAPLTAAIAHTIAAQDTTEVVPQQQQQAVRKRKPQAVARPADSVTVAGIMLRRIDINADSLKAGHVDLPGLLDDEKTREMIVEALKGKVQGKNTMLVRRDSLSGTGMMKGRVKSVKIEFKGRIGQPLDRSEFPNDQVIVVKGYATKRTPSDSTTINVSDRLNYYINGVKVSAEEMKKSLEPKLVKGITLKKNDNQETNFMIETKH</sequence>
<name>A0ABU7I3K7_9SPHI</name>
<feature type="domain" description="TRAM" evidence="3">
    <location>
        <begin position="400"/>
        <end position="465"/>
    </location>
</feature>
<dbReference type="Proteomes" id="UP001336835">
    <property type="component" value="Unassembled WGS sequence"/>
</dbReference>
<feature type="transmembrane region" description="Helical" evidence="2">
    <location>
        <begin position="33"/>
        <end position="52"/>
    </location>
</feature>
<dbReference type="Pfam" id="PF05569">
    <property type="entry name" value="Peptidase_M56"/>
    <property type="match status" value="1"/>
</dbReference>
<keyword evidence="1" id="KW-0808">Transferase</keyword>
<dbReference type="CDD" id="cd07341">
    <property type="entry name" value="M56_BlaR1_MecR1_like"/>
    <property type="match status" value="1"/>
</dbReference>
<dbReference type="RefSeq" id="WP_330106329.1">
    <property type="nucleotide sequence ID" value="NZ_JAZDQT010000001.1"/>
</dbReference>
<dbReference type="EMBL" id="JAZDQT010000001">
    <property type="protein sequence ID" value="MEE1943941.1"/>
    <property type="molecule type" value="Genomic_DNA"/>
</dbReference>
<feature type="transmembrane region" description="Helical" evidence="2">
    <location>
        <begin position="91"/>
        <end position="111"/>
    </location>
</feature>
<organism evidence="4 5">
    <name type="scientific">Pedobacter albus</name>
    <dbReference type="NCBI Taxonomy" id="3113905"/>
    <lineage>
        <taxon>Bacteria</taxon>
        <taxon>Pseudomonadati</taxon>
        <taxon>Bacteroidota</taxon>
        <taxon>Sphingobacteriia</taxon>
        <taxon>Sphingobacteriales</taxon>
        <taxon>Sphingobacteriaceae</taxon>
        <taxon>Pedobacter</taxon>
    </lineage>
</organism>
<keyword evidence="2" id="KW-0472">Membrane</keyword>
<protein>
    <submittedName>
        <fullName evidence="4">M56 family metallopeptidase</fullName>
    </submittedName>
</protein>
<keyword evidence="2" id="KW-1133">Transmembrane helix</keyword>
<dbReference type="PANTHER" id="PTHR34978">
    <property type="entry name" value="POSSIBLE SENSOR-TRANSDUCER PROTEIN BLAR"/>
    <property type="match status" value="1"/>
</dbReference>
<gene>
    <name evidence="4" type="ORF">VRU48_02400</name>
</gene>
<reference evidence="4 5" key="1">
    <citation type="submission" date="2024-01" db="EMBL/GenBank/DDBJ databases">
        <title>Pedobacter sp. nov., isolated from fresh soil.</title>
        <authorList>
            <person name="Le N.T.T."/>
        </authorList>
    </citation>
    <scope>NUCLEOTIDE SEQUENCE [LARGE SCALE GENOMIC DNA]</scope>
    <source>
        <strain evidence="4 5">KR3-3</strain>
    </source>
</reference>
<comment type="caution">
    <text evidence="4">The sequence shown here is derived from an EMBL/GenBank/DDBJ whole genome shotgun (WGS) entry which is preliminary data.</text>
</comment>
<keyword evidence="2" id="KW-0812">Transmembrane</keyword>